<evidence type="ECO:0000313" key="1">
    <source>
        <dbReference type="EMBL" id="KAJ8611496.1"/>
    </source>
</evidence>
<keyword evidence="2" id="KW-1185">Reference proteome</keyword>
<gene>
    <name evidence="1" type="ORF">CTAYLR_010482</name>
</gene>
<evidence type="ECO:0000313" key="2">
    <source>
        <dbReference type="Proteomes" id="UP001230188"/>
    </source>
</evidence>
<protein>
    <recommendedName>
        <fullName evidence="3">Ankyrin repeat protein</fullName>
    </recommendedName>
</protein>
<name>A0AAD7ULD6_9STRA</name>
<dbReference type="AlphaFoldDB" id="A0AAD7ULD6"/>
<proteinExistence type="predicted"/>
<sequence>MVDRDEEWLFWTASPMRPSQRRRRARSVFAGARVAKRCIVPGTVEELKEFAEVGATDWIEFVLARHRSLRSRVCEVAAGAGKIEVLKWARDRRDCPCIERACSLAARGGQLAALEWLRASLGCGYVRLGSRKRPFRNP</sequence>
<accession>A0AAD7ULD6</accession>
<organism evidence="1 2">
    <name type="scientific">Chrysophaeum taylorii</name>
    <dbReference type="NCBI Taxonomy" id="2483200"/>
    <lineage>
        <taxon>Eukaryota</taxon>
        <taxon>Sar</taxon>
        <taxon>Stramenopiles</taxon>
        <taxon>Ochrophyta</taxon>
        <taxon>Pelagophyceae</taxon>
        <taxon>Pelagomonadales</taxon>
        <taxon>Pelagomonadaceae</taxon>
        <taxon>Chrysophaeum</taxon>
    </lineage>
</organism>
<dbReference type="EMBL" id="JAQMWT010000072">
    <property type="protein sequence ID" value="KAJ8611496.1"/>
    <property type="molecule type" value="Genomic_DNA"/>
</dbReference>
<evidence type="ECO:0008006" key="3">
    <source>
        <dbReference type="Google" id="ProtNLM"/>
    </source>
</evidence>
<comment type="caution">
    <text evidence="1">The sequence shown here is derived from an EMBL/GenBank/DDBJ whole genome shotgun (WGS) entry which is preliminary data.</text>
</comment>
<reference evidence="1" key="1">
    <citation type="submission" date="2023-01" db="EMBL/GenBank/DDBJ databases">
        <title>Metagenome sequencing of chrysophaentin producing Chrysophaeum taylorii.</title>
        <authorList>
            <person name="Davison J."/>
            <person name="Bewley C."/>
        </authorList>
    </citation>
    <scope>NUCLEOTIDE SEQUENCE</scope>
    <source>
        <strain evidence="1">NIES-1699</strain>
    </source>
</reference>
<dbReference type="Proteomes" id="UP001230188">
    <property type="component" value="Unassembled WGS sequence"/>
</dbReference>